<evidence type="ECO:0000313" key="2">
    <source>
        <dbReference type="EMBL" id="MFD0800821.1"/>
    </source>
</evidence>
<keyword evidence="3" id="KW-1185">Reference proteome</keyword>
<dbReference type="Proteomes" id="UP001596956">
    <property type="component" value="Unassembled WGS sequence"/>
</dbReference>
<proteinExistence type="predicted"/>
<dbReference type="InterPro" id="IPR007278">
    <property type="entry name" value="DUF397"/>
</dbReference>
<evidence type="ECO:0000259" key="1">
    <source>
        <dbReference type="Pfam" id="PF04149"/>
    </source>
</evidence>
<accession>A0ABW3BD01</accession>
<gene>
    <name evidence="2" type="ORF">ACFQZU_05745</name>
</gene>
<comment type="caution">
    <text evidence="2">The sequence shown here is derived from an EMBL/GenBank/DDBJ whole genome shotgun (WGS) entry which is preliminary data.</text>
</comment>
<organism evidence="2 3">
    <name type="scientific">Streptomonospora algeriensis</name>
    <dbReference type="NCBI Taxonomy" id="995084"/>
    <lineage>
        <taxon>Bacteria</taxon>
        <taxon>Bacillati</taxon>
        <taxon>Actinomycetota</taxon>
        <taxon>Actinomycetes</taxon>
        <taxon>Streptosporangiales</taxon>
        <taxon>Nocardiopsidaceae</taxon>
        <taxon>Streptomonospora</taxon>
    </lineage>
</organism>
<dbReference type="EMBL" id="JBHTHR010000104">
    <property type="protein sequence ID" value="MFD0800821.1"/>
    <property type="molecule type" value="Genomic_DNA"/>
</dbReference>
<sequence length="63" mass="6997">MYSFPDSAPWRTSSYTQQQNCVEVADAPGATAVRDTKHREQGHLVFPSTEWAALVESVRSGEL</sequence>
<name>A0ABW3BD01_9ACTN</name>
<reference evidence="3" key="1">
    <citation type="journal article" date="2019" name="Int. J. Syst. Evol. Microbiol.">
        <title>The Global Catalogue of Microorganisms (GCM) 10K type strain sequencing project: providing services to taxonomists for standard genome sequencing and annotation.</title>
        <authorList>
            <consortium name="The Broad Institute Genomics Platform"/>
            <consortium name="The Broad Institute Genome Sequencing Center for Infectious Disease"/>
            <person name="Wu L."/>
            <person name="Ma J."/>
        </authorList>
    </citation>
    <scope>NUCLEOTIDE SEQUENCE [LARGE SCALE GENOMIC DNA]</scope>
    <source>
        <strain evidence="3">CCUG 63369</strain>
    </source>
</reference>
<dbReference type="Pfam" id="PF04149">
    <property type="entry name" value="DUF397"/>
    <property type="match status" value="1"/>
</dbReference>
<protein>
    <submittedName>
        <fullName evidence="2">DUF397 domain-containing protein</fullName>
    </submittedName>
</protein>
<evidence type="ECO:0000313" key="3">
    <source>
        <dbReference type="Proteomes" id="UP001596956"/>
    </source>
</evidence>
<feature type="domain" description="DUF397" evidence="1">
    <location>
        <begin position="8"/>
        <end position="59"/>
    </location>
</feature>